<sequence length="283" mass="31542">MTNTCATGCGRPTRDQRLLCDHHVWELEQALSDETHGLPELIDQLTTTLTRQAKMTEPNGARGAEQPVPFDGRASVALNELRVVLVGWTQVLMETHQLDAPDDTLAAMGRFLLGRMDMIASHEAAVEIHDQITRACSSAWHVVDRAAPRLFVGVCDWVSQEDRSSEAVFGHVAIPCGSWLYAKVGAKEVSCPKCGRAYDVRVSRDRLWEALSDVLMTIAEIVSWGVQLEYIDSRNTKRVRNLLDQWVKRKRITAHVVNRHGRGLFPFGETLTSAMAATRKKAA</sequence>
<gene>
    <name evidence="1" type="ORF">E1269_20665</name>
</gene>
<dbReference type="EMBL" id="SMKZ01000032">
    <property type="protein sequence ID" value="TDE03452.1"/>
    <property type="molecule type" value="Genomic_DNA"/>
</dbReference>
<evidence type="ECO:0000313" key="1">
    <source>
        <dbReference type="EMBL" id="TDE03452.1"/>
    </source>
</evidence>
<organism evidence="1 2">
    <name type="scientific">Jiangella asiatica</name>
    <dbReference type="NCBI Taxonomy" id="2530372"/>
    <lineage>
        <taxon>Bacteria</taxon>
        <taxon>Bacillati</taxon>
        <taxon>Actinomycetota</taxon>
        <taxon>Actinomycetes</taxon>
        <taxon>Jiangellales</taxon>
        <taxon>Jiangellaceae</taxon>
        <taxon>Jiangella</taxon>
    </lineage>
</organism>
<evidence type="ECO:0000313" key="2">
    <source>
        <dbReference type="Proteomes" id="UP000294739"/>
    </source>
</evidence>
<reference evidence="1 2" key="1">
    <citation type="submission" date="2019-03" db="EMBL/GenBank/DDBJ databases">
        <title>Draft genome sequences of novel Actinobacteria.</title>
        <authorList>
            <person name="Sahin N."/>
            <person name="Ay H."/>
            <person name="Saygin H."/>
        </authorList>
    </citation>
    <scope>NUCLEOTIDE SEQUENCE [LARGE SCALE GENOMIC DNA]</scope>
    <source>
        <strain evidence="1 2">5K138</strain>
    </source>
</reference>
<comment type="caution">
    <text evidence="1">The sequence shown here is derived from an EMBL/GenBank/DDBJ whole genome shotgun (WGS) entry which is preliminary data.</text>
</comment>
<name>A0A4R5CS98_9ACTN</name>
<dbReference type="RefSeq" id="WP_131898035.1">
    <property type="nucleotide sequence ID" value="NZ_SMKZ01000032.1"/>
</dbReference>
<dbReference type="Proteomes" id="UP000294739">
    <property type="component" value="Unassembled WGS sequence"/>
</dbReference>
<protein>
    <submittedName>
        <fullName evidence="1">Uncharacterized protein</fullName>
    </submittedName>
</protein>
<dbReference type="OrthoDB" id="4772768at2"/>
<accession>A0A4R5CS98</accession>
<proteinExistence type="predicted"/>
<dbReference type="InParanoid" id="A0A4R5CS98"/>
<dbReference type="AlphaFoldDB" id="A0A4R5CS98"/>
<keyword evidence="2" id="KW-1185">Reference proteome</keyword>